<keyword evidence="2" id="KW-0645">Protease</keyword>
<evidence type="ECO:0000313" key="3">
    <source>
        <dbReference type="Proteomes" id="UP000000954"/>
    </source>
</evidence>
<dbReference type="PANTHER" id="PTHR43327:SF31">
    <property type="entry name" value="HYPERSENSITIVE-INDUCED RESPONSE PROTEIN 2"/>
    <property type="match status" value="1"/>
</dbReference>
<dbReference type="SUPFAM" id="SSF117892">
    <property type="entry name" value="Band 7/SPFH domain"/>
    <property type="match status" value="1"/>
</dbReference>
<dbReference type="SMART" id="SM00244">
    <property type="entry name" value="PHB"/>
    <property type="match status" value="1"/>
</dbReference>
<dbReference type="Pfam" id="PF01145">
    <property type="entry name" value="Band_7"/>
    <property type="match status" value="1"/>
</dbReference>
<dbReference type="PANTHER" id="PTHR43327">
    <property type="entry name" value="STOMATIN-LIKE PROTEIN 2, MITOCHONDRIAL"/>
    <property type="match status" value="1"/>
</dbReference>
<dbReference type="KEGG" id="ccu:Ccur_06520"/>
<dbReference type="InterPro" id="IPR001107">
    <property type="entry name" value="Band_7"/>
</dbReference>
<accession>C7MN76</accession>
<dbReference type="GO" id="GO:0008233">
    <property type="term" value="F:peptidase activity"/>
    <property type="evidence" value="ECO:0007669"/>
    <property type="project" value="UniProtKB-KW"/>
</dbReference>
<dbReference type="Gene3D" id="3.30.479.30">
    <property type="entry name" value="Band 7 domain"/>
    <property type="match status" value="1"/>
</dbReference>
<gene>
    <name evidence="2" type="ordered locus">Ccur_06520</name>
</gene>
<protein>
    <submittedName>
        <fullName evidence="2">Membrane protease subunit, stomatin/prohibitin</fullName>
    </submittedName>
</protein>
<dbReference type="HOGENOM" id="CLU_024949_5_0_11"/>
<keyword evidence="3" id="KW-1185">Reference proteome</keyword>
<sequence>MLSLLALLPIVLFITVVICLPLGIYIVPQQNSVVIERLGKFNRITGPGIHLLIPVVERKATCLSMKTGKLSFRLDAKTSDNVTIVLEVSAQYHVDYDNGNGNAVQSGVYRAFYMLADPISQMQDYLSDALRSSIPAYTLDDVFSKKDDIARDVNANVAGTMQSYGWTLVSTLITGINLPTSVEKSMNDINAAQRQREAAQSLADADKIKRVTSAQAEAEAMEKTGRGIAAQRIAIAQGIKDSLDTIKESGVSEAEANELFLYTQFTEMMTTFAKEGRASTVVLPTDFNESRSMFQQMLAAHQVHDNTRGEK</sequence>
<organism evidence="2 3">
    <name type="scientific">Cryptobacterium curtum (strain ATCC 700683 / DSM 15641 / CCUG 43107 / 12-3)</name>
    <dbReference type="NCBI Taxonomy" id="469378"/>
    <lineage>
        <taxon>Bacteria</taxon>
        <taxon>Bacillati</taxon>
        <taxon>Actinomycetota</taxon>
        <taxon>Coriobacteriia</taxon>
        <taxon>Eggerthellales</taxon>
        <taxon>Eggerthellaceae</taxon>
        <taxon>Cryptobacterium</taxon>
    </lineage>
</organism>
<dbReference type="CDD" id="cd03407">
    <property type="entry name" value="SPFH_like_u4"/>
    <property type="match status" value="1"/>
</dbReference>
<proteinExistence type="predicted"/>
<dbReference type="GO" id="GO:0006508">
    <property type="term" value="P:proteolysis"/>
    <property type="evidence" value="ECO:0007669"/>
    <property type="project" value="UniProtKB-KW"/>
</dbReference>
<dbReference type="AlphaFoldDB" id="C7MN76"/>
<reference evidence="2 3" key="1">
    <citation type="journal article" date="2009" name="Stand. Genomic Sci.">
        <title>Complete genome sequence of Cryptobacterium curtum type strain (12-3).</title>
        <authorList>
            <person name="Mavrommatis K."/>
            <person name="Pukall R."/>
            <person name="Rohde C."/>
            <person name="Chen F."/>
            <person name="Sims D."/>
            <person name="Brettin T."/>
            <person name="Kuske C."/>
            <person name="Detter J.C."/>
            <person name="Han C."/>
            <person name="Lapidus A."/>
            <person name="Copeland A."/>
            <person name="Glavina Del Rio T."/>
            <person name="Nolan M."/>
            <person name="Lucas S."/>
            <person name="Tice H."/>
            <person name="Cheng J.F."/>
            <person name="Bruce D."/>
            <person name="Goodwin L."/>
            <person name="Pitluck S."/>
            <person name="Ovchinnikova G."/>
            <person name="Pati A."/>
            <person name="Ivanova N."/>
            <person name="Chen A."/>
            <person name="Palaniappan K."/>
            <person name="Chain P."/>
            <person name="D'haeseleer P."/>
            <person name="Goker M."/>
            <person name="Bristow J."/>
            <person name="Eisen J.A."/>
            <person name="Markowitz V."/>
            <person name="Hugenholtz P."/>
            <person name="Rohde M."/>
            <person name="Klenk H.P."/>
            <person name="Kyrpides N.C."/>
        </authorList>
    </citation>
    <scope>NUCLEOTIDE SEQUENCE [LARGE SCALE GENOMIC DNA]</scope>
    <source>
        <strain evidence="3">ATCC 700683 / DSM 15641 / 12-3</strain>
    </source>
</reference>
<name>C7MN76_CRYCD</name>
<dbReference type="eggNOG" id="COG0330">
    <property type="taxonomic scope" value="Bacteria"/>
</dbReference>
<dbReference type="EMBL" id="CP001682">
    <property type="protein sequence ID" value="ACU94366.1"/>
    <property type="molecule type" value="Genomic_DNA"/>
</dbReference>
<dbReference type="InterPro" id="IPR050710">
    <property type="entry name" value="Band7/mec-2_domain"/>
</dbReference>
<dbReference type="STRING" id="469378.Ccur_06520"/>
<evidence type="ECO:0000313" key="2">
    <source>
        <dbReference type="EMBL" id="ACU94366.1"/>
    </source>
</evidence>
<feature type="domain" description="Band 7" evidence="1">
    <location>
        <begin position="22"/>
        <end position="190"/>
    </location>
</feature>
<keyword evidence="2" id="KW-0378">Hydrolase</keyword>
<dbReference type="RefSeq" id="WP_012803054.1">
    <property type="nucleotide sequence ID" value="NC_013170.1"/>
</dbReference>
<dbReference type="InterPro" id="IPR036013">
    <property type="entry name" value="Band_7/SPFH_dom_sf"/>
</dbReference>
<dbReference type="Proteomes" id="UP000000954">
    <property type="component" value="Chromosome"/>
</dbReference>
<evidence type="ECO:0000259" key="1">
    <source>
        <dbReference type="SMART" id="SM00244"/>
    </source>
</evidence>
<dbReference type="OrthoDB" id="9809197at2"/>